<organism evidence="1 2">
    <name type="scientific">Sorangium cellulosum</name>
    <name type="common">Polyangium cellulosum</name>
    <dbReference type="NCBI Taxonomy" id="56"/>
    <lineage>
        <taxon>Bacteria</taxon>
        <taxon>Pseudomonadati</taxon>
        <taxon>Myxococcota</taxon>
        <taxon>Polyangia</taxon>
        <taxon>Polyangiales</taxon>
        <taxon>Polyangiaceae</taxon>
        <taxon>Sorangium</taxon>
    </lineage>
</organism>
<dbReference type="InterPro" id="IPR021815">
    <property type="entry name" value="TsiV"/>
</dbReference>
<dbReference type="Pfam" id="PF11876">
    <property type="entry name" value="TsiV"/>
    <property type="match status" value="1"/>
</dbReference>
<evidence type="ECO:0000313" key="2">
    <source>
        <dbReference type="Proteomes" id="UP000075260"/>
    </source>
</evidence>
<protein>
    <recommendedName>
        <fullName evidence="3">DUF3396 domain-containing protein</fullName>
    </recommendedName>
</protein>
<dbReference type="EMBL" id="JEMA01000372">
    <property type="protein sequence ID" value="KYF70862.1"/>
    <property type="molecule type" value="Genomic_DNA"/>
</dbReference>
<dbReference type="OrthoDB" id="9179973at2"/>
<comment type="caution">
    <text evidence="1">The sequence shown here is derived from an EMBL/GenBank/DDBJ whole genome shotgun (WGS) entry which is preliminary data.</text>
</comment>
<accession>A0A150QSN8</accession>
<dbReference type="Proteomes" id="UP000075260">
    <property type="component" value="Unassembled WGS sequence"/>
</dbReference>
<name>A0A150QSN8_SORCE</name>
<evidence type="ECO:0008006" key="3">
    <source>
        <dbReference type="Google" id="ProtNLM"/>
    </source>
</evidence>
<proteinExistence type="predicted"/>
<evidence type="ECO:0000313" key="1">
    <source>
        <dbReference type="EMBL" id="KYF70862.1"/>
    </source>
</evidence>
<dbReference type="AlphaFoldDB" id="A0A150QSN8"/>
<reference evidence="1 2" key="1">
    <citation type="submission" date="2014-02" db="EMBL/GenBank/DDBJ databases">
        <title>The small core and large imbalanced accessory genome model reveals a collaborative survival strategy of Sorangium cellulosum strains in nature.</title>
        <authorList>
            <person name="Han K."/>
            <person name="Peng R."/>
            <person name="Blom J."/>
            <person name="Li Y.-Z."/>
        </authorList>
    </citation>
    <scope>NUCLEOTIDE SEQUENCE [LARGE SCALE GENOMIC DNA]</scope>
    <source>
        <strain evidence="1 2">So0008-312</strain>
    </source>
</reference>
<dbReference type="RefSeq" id="WP_061607406.1">
    <property type="nucleotide sequence ID" value="NZ_JEMA01000372.1"/>
</dbReference>
<gene>
    <name evidence="1" type="ORF">BE15_30620</name>
</gene>
<sequence length="329" mass="36336">MTAGNAAGEPLAVFRGGIPALYSTLGAVFHLERIEPADAGRIDCVNDLVWSWFGTRLRMTALSCAPGLEPTRRAHLDYIATYPSQLDAPVVDDPATQLLANNCVKFGRNEYEVFCNGADDPRAASPFSLRFWAEIGPVSATDTRLPAYSVLHLTVPDTWPIDDFYQRVLAVGSALRLRWGAAGYSYSMWSVHQPALMERKSYAHARRHPGYDVARYVTMMEAFYARLRTVGWLTFLGEGMVDELARLGRPLAAVPGVTIVRAGDATVLRAGSSPARGDVNRLDIPAVYRAADALVRPLRARDGRGLNFLNPWNESAITEWLRRFEPLPS</sequence>